<evidence type="ECO:0000313" key="13">
    <source>
        <dbReference type="Proteomes" id="UP001501624"/>
    </source>
</evidence>
<dbReference type="Pfam" id="PF00689">
    <property type="entry name" value="Cation_ATPase_C"/>
    <property type="match status" value="1"/>
</dbReference>
<dbReference type="PROSITE" id="PS00154">
    <property type="entry name" value="ATPASE_E1_E2"/>
    <property type="match status" value="1"/>
</dbReference>
<dbReference type="PANTHER" id="PTHR43294:SF20">
    <property type="entry name" value="P-TYPE ATPASE"/>
    <property type="match status" value="1"/>
</dbReference>
<dbReference type="PRINTS" id="PR00120">
    <property type="entry name" value="HATPASE"/>
</dbReference>
<reference evidence="13" key="1">
    <citation type="journal article" date="2019" name="Int. J. Syst. Evol. Microbiol.">
        <title>The Global Catalogue of Microorganisms (GCM) 10K type strain sequencing project: providing services to taxonomists for standard genome sequencing and annotation.</title>
        <authorList>
            <consortium name="The Broad Institute Genomics Platform"/>
            <consortium name="The Broad Institute Genome Sequencing Center for Infectious Disease"/>
            <person name="Wu L."/>
            <person name="Ma J."/>
        </authorList>
    </citation>
    <scope>NUCLEOTIDE SEQUENCE [LARGE SCALE GENOMIC DNA]</scope>
    <source>
        <strain evidence="13">JCM 17017</strain>
    </source>
</reference>
<dbReference type="Gene3D" id="1.20.1110.10">
    <property type="entry name" value="Calcium-transporting ATPase, transmembrane domain"/>
    <property type="match status" value="1"/>
</dbReference>
<dbReference type="PANTHER" id="PTHR43294">
    <property type="entry name" value="SODIUM/POTASSIUM-TRANSPORTING ATPASE SUBUNIT ALPHA"/>
    <property type="match status" value="1"/>
</dbReference>
<evidence type="ECO:0000256" key="8">
    <source>
        <dbReference type="ARBA" id="ARBA00023136"/>
    </source>
</evidence>
<dbReference type="Pfam" id="PF13246">
    <property type="entry name" value="Cation_ATPase"/>
    <property type="match status" value="1"/>
</dbReference>
<feature type="domain" description="Cation-transporting P-type ATPase N-terminal" evidence="11">
    <location>
        <begin position="10"/>
        <end position="84"/>
    </location>
</feature>
<dbReference type="Pfam" id="PF00122">
    <property type="entry name" value="E1-E2_ATPase"/>
    <property type="match status" value="1"/>
</dbReference>
<dbReference type="Pfam" id="PF00690">
    <property type="entry name" value="Cation_ATPase_N"/>
    <property type="match status" value="1"/>
</dbReference>
<dbReference type="InterPro" id="IPR006068">
    <property type="entry name" value="ATPase_P-typ_cation-transptr_C"/>
</dbReference>
<feature type="transmembrane region" description="Helical" evidence="10">
    <location>
        <begin position="733"/>
        <end position="752"/>
    </location>
</feature>
<dbReference type="SUPFAM" id="SSF56784">
    <property type="entry name" value="HAD-like"/>
    <property type="match status" value="1"/>
</dbReference>
<keyword evidence="3 10" id="KW-0812">Transmembrane</keyword>
<gene>
    <name evidence="12" type="ORF">GCM10022380_10300</name>
</gene>
<feature type="transmembrane region" description="Helical" evidence="10">
    <location>
        <begin position="252"/>
        <end position="269"/>
    </location>
</feature>
<comment type="catalytic activity">
    <reaction evidence="9">
        <text>ATP + H2O = ADP + phosphate + H(+)</text>
        <dbReference type="Rhea" id="RHEA:13065"/>
        <dbReference type="ChEBI" id="CHEBI:15377"/>
        <dbReference type="ChEBI" id="CHEBI:15378"/>
        <dbReference type="ChEBI" id="CHEBI:30616"/>
        <dbReference type="ChEBI" id="CHEBI:43474"/>
        <dbReference type="ChEBI" id="CHEBI:456216"/>
    </reaction>
</comment>
<feature type="transmembrane region" description="Helical" evidence="10">
    <location>
        <begin position="835"/>
        <end position="852"/>
    </location>
</feature>
<evidence type="ECO:0000259" key="11">
    <source>
        <dbReference type="SMART" id="SM00831"/>
    </source>
</evidence>
<accession>A0ABP7HR13</accession>
<keyword evidence="13" id="KW-1185">Reference proteome</keyword>
<keyword evidence="7 10" id="KW-1133">Transmembrane helix</keyword>
<evidence type="ECO:0000256" key="2">
    <source>
        <dbReference type="ARBA" id="ARBA00005675"/>
    </source>
</evidence>
<dbReference type="NCBIfam" id="TIGR01494">
    <property type="entry name" value="ATPase_P-type"/>
    <property type="match status" value="2"/>
</dbReference>
<dbReference type="Proteomes" id="UP001501624">
    <property type="component" value="Unassembled WGS sequence"/>
</dbReference>
<dbReference type="InterPro" id="IPR023214">
    <property type="entry name" value="HAD_sf"/>
</dbReference>
<dbReference type="InterPro" id="IPR050510">
    <property type="entry name" value="Cation_transp_ATPase_P-type"/>
</dbReference>
<keyword evidence="4" id="KW-0547">Nucleotide-binding</keyword>
<feature type="transmembrane region" description="Helical" evidence="10">
    <location>
        <begin position="802"/>
        <end position="823"/>
    </location>
</feature>
<proteinExistence type="inferred from homology"/>
<organism evidence="12 13">
    <name type="scientific">Amycolatopsis tucumanensis</name>
    <dbReference type="NCBI Taxonomy" id="401106"/>
    <lineage>
        <taxon>Bacteria</taxon>
        <taxon>Bacillati</taxon>
        <taxon>Actinomycetota</taxon>
        <taxon>Actinomycetes</taxon>
        <taxon>Pseudonocardiales</taxon>
        <taxon>Pseudonocardiaceae</taxon>
        <taxon>Amycolatopsis</taxon>
    </lineage>
</organism>
<evidence type="ECO:0000256" key="3">
    <source>
        <dbReference type="ARBA" id="ARBA00022692"/>
    </source>
</evidence>
<feature type="transmembrane region" description="Helical" evidence="10">
    <location>
        <begin position="281"/>
        <end position="306"/>
    </location>
</feature>
<dbReference type="SUPFAM" id="SSF81660">
    <property type="entry name" value="Metal cation-transporting ATPase, ATP-binding domain N"/>
    <property type="match status" value="1"/>
</dbReference>
<dbReference type="SFLD" id="SFLDF00027">
    <property type="entry name" value="p-type_atpase"/>
    <property type="match status" value="1"/>
</dbReference>
<feature type="transmembrane region" description="Helical" evidence="10">
    <location>
        <begin position="691"/>
        <end position="709"/>
    </location>
</feature>
<dbReference type="SFLD" id="SFLDG00002">
    <property type="entry name" value="C1.7:_P-type_atpase_like"/>
    <property type="match status" value="1"/>
</dbReference>
<dbReference type="SMART" id="SM00831">
    <property type="entry name" value="Cation_ATPase_N"/>
    <property type="match status" value="1"/>
</dbReference>
<dbReference type="PRINTS" id="PR00119">
    <property type="entry name" value="CATATPASE"/>
</dbReference>
<evidence type="ECO:0000256" key="9">
    <source>
        <dbReference type="ARBA" id="ARBA00049360"/>
    </source>
</evidence>
<dbReference type="Gene3D" id="2.70.150.10">
    <property type="entry name" value="Calcium-transporting ATPase, cytoplasmic transduction domain A"/>
    <property type="match status" value="1"/>
</dbReference>
<dbReference type="EMBL" id="BAABCM010000001">
    <property type="protein sequence ID" value="GAA3795244.1"/>
    <property type="molecule type" value="Genomic_DNA"/>
</dbReference>
<dbReference type="SUPFAM" id="SSF81665">
    <property type="entry name" value="Calcium ATPase, transmembrane domain M"/>
    <property type="match status" value="1"/>
</dbReference>
<dbReference type="InterPro" id="IPR001757">
    <property type="entry name" value="P_typ_ATPase"/>
</dbReference>
<evidence type="ECO:0000256" key="7">
    <source>
        <dbReference type="ARBA" id="ARBA00022989"/>
    </source>
</evidence>
<dbReference type="RefSeq" id="WP_237334579.1">
    <property type="nucleotide sequence ID" value="NZ_BAABCM010000001.1"/>
</dbReference>
<evidence type="ECO:0000313" key="12">
    <source>
        <dbReference type="EMBL" id="GAA3795244.1"/>
    </source>
</evidence>
<dbReference type="SUPFAM" id="SSF81653">
    <property type="entry name" value="Calcium ATPase, transduction domain A"/>
    <property type="match status" value="1"/>
</dbReference>
<dbReference type="InterPro" id="IPR023299">
    <property type="entry name" value="ATPase_P-typ_cyto_dom_N"/>
</dbReference>
<dbReference type="InterPro" id="IPR059000">
    <property type="entry name" value="ATPase_P-type_domA"/>
</dbReference>
<evidence type="ECO:0000256" key="6">
    <source>
        <dbReference type="ARBA" id="ARBA00022967"/>
    </source>
</evidence>
<sequence>MTTTEQPGLRAHAATAETVAASLDTDPATGLSTPDADRRRERYGRNVLTAPRGPGVIRRLAAQIHSPLVYVLLAAGVVTAVFGGYVDAAVIGGVVVLNAVIGYVQESRAQRALDALTRLVRTETTVLRDGAPVRVPAEELVPGDVVEIAAGDRVPADGRVTEAHQLEVDESALTGESAPVAKHDEVLPAETAAADRVNMVHSGTLVTRGTGRAVVTSTGAHTQLGDIQRLVATTATVATPLTRKLGVFSRQLSVGIVVVAAFAFALGLLRGTPVAEMFTAAVALAVGAIPEGLPAAVSIVLAIGVVRMSRRRSVVRHLPAVETLGSTTVICTDKTGTLTENRMTVVAVHAAGRTVDEWADPGPAVRECLVAGVLCNDASPAEGDPTEIALLTAAAGLDPARLRAERPRLDVVPFDSETRLMITAHRGAAYVKGAVEEVLVRCSAELGEDGAERPLDTAEVHRAQAEFAAQGLRVLAFARFTPTGGPLPGQGEWTFLGLQAMQDPPRAEAARAIAACRDAGIAVKMITGDHAVTAGAIAGQVGLARPGEATVLTGRDLDELDDGALDEAAARADVFARVSPAQKLRLVRALQRRGQVVAMTGDGVNDAPALRRADIGVAMGRGGTDAARQAADMVLLDDDFVAIESAVEEGRGVFDNLRKFIAWTLPTNIGEGMVILVAVVLGAVLPIVPVQILWINMTTAVFLGLTMAFEPKEPGLMRRPPRPPARPLLTRNLVRRIGLVSALLVAAAFAGYHWELADGGSLAQARTVAVNVFVGVQIAYLFSCRSLDRSLLRARPGRNRMLGVGLGITVLLQALITYVPGMNRMFHTAPIGWDSWWPVLAAAAAAFVVVEADKLIRSRIG</sequence>
<evidence type="ECO:0000256" key="1">
    <source>
        <dbReference type="ARBA" id="ARBA00004651"/>
    </source>
</evidence>
<dbReference type="InterPro" id="IPR023298">
    <property type="entry name" value="ATPase_P-typ_TM_dom_sf"/>
</dbReference>
<feature type="transmembrane region" description="Helical" evidence="10">
    <location>
        <begin position="660"/>
        <end position="685"/>
    </location>
</feature>
<keyword evidence="8 10" id="KW-0472">Membrane</keyword>
<comment type="caution">
    <text evidence="12">The sequence shown here is derived from an EMBL/GenBank/DDBJ whole genome shotgun (WGS) entry which is preliminary data.</text>
</comment>
<dbReference type="Gene3D" id="3.40.50.1000">
    <property type="entry name" value="HAD superfamily/HAD-like"/>
    <property type="match status" value="1"/>
</dbReference>
<comment type="similarity">
    <text evidence="2">Belongs to the cation transport ATPase (P-type) (TC 3.A.3) family. Type IIA subfamily.</text>
</comment>
<dbReference type="InterPro" id="IPR008250">
    <property type="entry name" value="ATPase_P-typ_transduc_dom_A_sf"/>
</dbReference>
<dbReference type="InterPro" id="IPR036412">
    <property type="entry name" value="HAD-like_sf"/>
</dbReference>
<keyword evidence="6" id="KW-1278">Translocase</keyword>
<name>A0ABP7HR13_9PSEU</name>
<dbReference type="InterPro" id="IPR044492">
    <property type="entry name" value="P_typ_ATPase_HD_dom"/>
</dbReference>
<feature type="transmembrane region" description="Helical" evidence="10">
    <location>
        <begin position="68"/>
        <end position="101"/>
    </location>
</feature>
<dbReference type="InterPro" id="IPR004014">
    <property type="entry name" value="ATPase_P-typ_cation-transptr_N"/>
</dbReference>
<comment type="subcellular location">
    <subcellularLocation>
        <location evidence="1">Cell membrane</location>
        <topology evidence="1">Multi-pass membrane protein</topology>
    </subcellularLocation>
</comment>
<keyword evidence="5" id="KW-0067">ATP-binding</keyword>
<protein>
    <submittedName>
        <fullName evidence="12">Cation-transporting P-type ATPase</fullName>
    </submittedName>
</protein>
<evidence type="ECO:0000256" key="10">
    <source>
        <dbReference type="SAM" id="Phobius"/>
    </source>
</evidence>
<evidence type="ECO:0000256" key="4">
    <source>
        <dbReference type="ARBA" id="ARBA00022741"/>
    </source>
</evidence>
<dbReference type="InterPro" id="IPR018303">
    <property type="entry name" value="ATPase_P-typ_P_site"/>
</dbReference>
<dbReference type="Gene3D" id="3.40.1110.10">
    <property type="entry name" value="Calcium-transporting ATPase, cytoplasmic domain N"/>
    <property type="match status" value="1"/>
</dbReference>
<feature type="transmembrane region" description="Helical" evidence="10">
    <location>
        <begin position="764"/>
        <end position="782"/>
    </location>
</feature>
<evidence type="ECO:0000256" key="5">
    <source>
        <dbReference type="ARBA" id="ARBA00022840"/>
    </source>
</evidence>
<dbReference type="SFLD" id="SFLDS00003">
    <property type="entry name" value="Haloacid_Dehalogenase"/>
    <property type="match status" value="1"/>
</dbReference>